<dbReference type="RefSeq" id="WP_145944494.1">
    <property type="nucleotide sequence ID" value="NZ_CP017641.1"/>
</dbReference>
<proteinExistence type="predicted"/>
<keyword evidence="3" id="KW-1185">Reference proteome</keyword>
<name>A0A1P8WRN9_9PLAN</name>
<evidence type="ECO:0000313" key="2">
    <source>
        <dbReference type="EMBL" id="APZ96721.1"/>
    </source>
</evidence>
<dbReference type="AlphaFoldDB" id="A0A1P8WRN9"/>
<keyword evidence="1" id="KW-0472">Membrane</keyword>
<gene>
    <name evidence="2" type="ORF">Fuma_06394</name>
</gene>
<accession>A0A1P8WRN9</accession>
<dbReference type="STRING" id="1891926.Fuma_06394"/>
<protein>
    <submittedName>
        <fullName evidence="2">Flp pilus assembly protein</fullName>
    </submittedName>
</protein>
<dbReference type="KEGG" id="fmr:Fuma_06394"/>
<keyword evidence="1" id="KW-1133">Transmembrane helix</keyword>
<evidence type="ECO:0000313" key="3">
    <source>
        <dbReference type="Proteomes" id="UP000187735"/>
    </source>
</evidence>
<sequence length="60" mass="6476">MSFRRSIKKFIRESDAATATEYAVMLGLILAVLIVGLSSAGSGVSGWWTKIDTDLNSHGF</sequence>
<keyword evidence="1" id="KW-0812">Transmembrane</keyword>
<organism evidence="2 3">
    <name type="scientific">Fuerstiella marisgermanici</name>
    <dbReference type="NCBI Taxonomy" id="1891926"/>
    <lineage>
        <taxon>Bacteria</taxon>
        <taxon>Pseudomonadati</taxon>
        <taxon>Planctomycetota</taxon>
        <taxon>Planctomycetia</taxon>
        <taxon>Planctomycetales</taxon>
        <taxon>Planctomycetaceae</taxon>
        <taxon>Fuerstiella</taxon>
    </lineage>
</organism>
<reference evidence="2 3" key="1">
    <citation type="journal article" date="2016" name="Front. Microbiol.">
        <title>Fuerstia marisgermanicae gen. nov., sp. nov., an Unusual Member of the Phylum Planctomycetes from the German Wadden Sea.</title>
        <authorList>
            <person name="Kohn T."/>
            <person name="Heuer A."/>
            <person name="Jogler M."/>
            <person name="Vollmers J."/>
            <person name="Boedeker C."/>
            <person name="Bunk B."/>
            <person name="Rast P."/>
            <person name="Borchert D."/>
            <person name="Glockner I."/>
            <person name="Freese H.M."/>
            <person name="Klenk H.P."/>
            <person name="Overmann J."/>
            <person name="Kaster A.K."/>
            <person name="Rohde M."/>
            <person name="Wiegand S."/>
            <person name="Jogler C."/>
        </authorList>
    </citation>
    <scope>NUCLEOTIDE SEQUENCE [LARGE SCALE GENOMIC DNA]</scope>
    <source>
        <strain evidence="2 3">NH11</strain>
    </source>
</reference>
<dbReference type="Proteomes" id="UP000187735">
    <property type="component" value="Chromosome"/>
</dbReference>
<evidence type="ECO:0000256" key="1">
    <source>
        <dbReference type="SAM" id="Phobius"/>
    </source>
</evidence>
<feature type="transmembrane region" description="Helical" evidence="1">
    <location>
        <begin position="21"/>
        <end position="40"/>
    </location>
</feature>
<dbReference type="EMBL" id="CP017641">
    <property type="protein sequence ID" value="APZ96721.1"/>
    <property type="molecule type" value="Genomic_DNA"/>
</dbReference>